<dbReference type="CDD" id="cd08882">
    <property type="entry name" value="RHO_alpha_C_MupW-like"/>
    <property type="match status" value="1"/>
</dbReference>
<name>A0A1X9ND78_9GAMM</name>
<dbReference type="Pfam" id="PF00355">
    <property type="entry name" value="Rieske"/>
    <property type="match status" value="1"/>
</dbReference>
<dbReference type="EMBL" id="CP019343">
    <property type="protein sequence ID" value="ARN75990.1"/>
    <property type="molecule type" value="Genomic_DNA"/>
</dbReference>
<dbReference type="GO" id="GO:0005506">
    <property type="term" value="F:iron ion binding"/>
    <property type="evidence" value="ECO:0007669"/>
    <property type="project" value="InterPro"/>
</dbReference>
<keyword evidence="6" id="KW-0411">Iron-sulfur</keyword>
<gene>
    <name evidence="8" type="ORF">BST96_18960</name>
</gene>
<sequence length="450" mass="51674">MVQTTHTAPFVMADNSTVDHTAPVTADMNKSRYLSTQWQQRESEQLWPKSWLFAGLESDLKDSGDYIHFEIGVESILIVRDSDHSLGAFYNSCQHRGNRIVTDSHGKGMRHIRCPYHGWTYGFDGALKGVPSRKRFSTEPCAETHSLKSVQVAAFEGLIWVNMDKDAMPLEEYLGTLKDKIAPYNLQRMQLISQQTVALDCNWKTVRDNFLEQYHVDFIHPQHADTVDCENSINTLFPFGHSMTRVKGFVTDEKYTVPEKAPHYLAPLLSGLDLDIDSFDGRVPDIRQAVQQQKRKIAKHLGFDYGPLSDEELTDVIQLDIFPNLFLTIQAEEVSIYTPRPHPSNPDQCYFDKWTLQIPEEMACDPAKGWMLSPLLNTSKETPRPKHDYFDQDAVIAQQKTLSLTFDQDIFYLRDMQAGMHSRGFDKVTLNVDEVRIQHFHNWLDSQLSQ</sequence>
<comment type="cofactor">
    <cofactor evidence="1">
        <name>Fe cation</name>
        <dbReference type="ChEBI" id="CHEBI:24875"/>
    </cofactor>
</comment>
<evidence type="ECO:0000256" key="2">
    <source>
        <dbReference type="ARBA" id="ARBA00022714"/>
    </source>
</evidence>
<dbReference type="GO" id="GO:0016491">
    <property type="term" value="F:oxidoreductase activity"/>
    <property type="evidence" value="ECO:0007669"/>
    <property type="project" value="UniProtKB-KW"/>
</dbReference>
<dbReference type="PRINTS" id="PR00090">
    <property type="entry name" value="RNGDIOXGNASE"/>
</dbReference>
<feature type="domain" description="Rieske" evidence="7">
    <location>
        <begin position="52"/>
        <end position="150"/>
    </location>
</feature>
<evidence type="ECO:0000256" key="6">
    <source>
        <dbReference type="ARBA" id="ARBA00023014"/>
    </source>
</evidence>
<dbReference type="PROSITE" id="PS51296">
    <property type="entry name" value="RIESKE"/>
    <property type="match status" value="1"/>
</dbReference>
<dbReference type="InterPro" id="IPR036922">
    <property type="entry name" value="Rieske_2Fe-2S_sf"/>
</dbReference>
<keyword evidence="3" id="KW-0479">Metal-binding</keyword>
<dbReference type="SUPFAM" id="SSF55961">
    <property type="entry name" value="Bet v1-like"/>
    <property type="match status" value="1"/>
</dbReference>
<dbReference type="Pfam" id="PF00848">
    <property type="entry name" value="Ring_hydroxyl_A"/>
    <property type="match status" value="1"/>
</dbReference>
<evidence type="ECO:0000256" key="4">
    <source>
        <dbReference type="ARBA" id="ARBA00023002"/>
    </source>
</evidence>
<proteinExistence type="predicted"/>
<evidence type="ECO:0000256" key="3">
    <source>
        <dbReference type="ARBA" id="ARBA00022723"/>
    </source>
</evidence>
<dbReference type="PANTHER" id="PTHR43756:SF5">
    <property type="entry name" value="CHOLINE MONOOXYGENASE, CHLOROPLASTIC"/>
    <property type="match status" value="1"/>
</dbReference>
<keyword evidence="4" id="KW-0560">Oxidoreductase</keyword>
<keyword evidence="9" id="KW-1185">Reference proteome</keyword>
<dbReference type="CDD" id="cd03469">
    <property type="entry name" value="Rieske_RO_Alpha_N"/>
    <property type="match status" value="1"/>
</dbReference>
<evidence type="ECO:0000256" key="1">
    <source>
        <dbReference type="ARBA" id="ARBA00001962"/>
    </source>
</evidence>
<dbReference type="SUPFAM" id="SSF50022">
    <property type="entry name" value="ISP domain"/>
    <property type="match status" value="1"/>
</dbReference>
<evidence type="ECO:0000256" key="5">
    <source>
        <dbReference type="ARBA" id="ARBA00023004"/>
    </source>
</evidence>
<evidence type="ECO:0000313" key="8">
    <source>
        <dbReference type="EMBL" id="ARN75990.1"/>
    </source>
</evidence>
<dbReference type="OrthoDB" id="9769355at2"/>
<evidence type="ECO:0000313" key="9">
    <source>
        <dbReference type="Proteomes" id="UP000193450"/>
    </source>
</evidence>
<dbReference type="InterPro" id="IPR017941">
    <property type="entry name" value="Rieske_2Fe-2S"/>
</dbReference>
<keyword evidence="5" id="KW-0408">Iron</keyword>
<evidence type="ECO:0000259" key="7">
    <source>
        <dbReference type="PROSITE" id="PS51296"/>
    </source>
</evidence>
<dbReference type="STRING" id="716816.BST96_18960"/>
<accession>A0A1X9ND78</accession>
<dbReference type="Gene3D" id="2.102.10.10">
    <property type="entry name" value="Rieske [2Fe-2S] iron-sulphur domain"/>
    <property type="match status" value="1"/>
</dbReference>
<dbReference type="Gene3D" id="3.90.380.10">
    <property type="entry name" value="Naphthalene 1,2-dioxygenase Alpha Subunit, Chain A, domain 1"/>
    <property type="match status" value="1"/>
</dbReference>
<reference evidence="8 9" key="1">
    <citation type="submission" date="2016-11" db="EMBL/GenBank/DDBJ databases">
        <title>Trade-off between light-utilization and light-protection in marine flavobacteria.</title>
        <authorList>
            <person name="Kumagai Y."/>
        </authorList>
    </citation>
    <scope>NUCLEOTIDE SEQUENCE [LARGE SCALE GENOMIC DNA]</scope>
    <source>
        <strain evidence="8 9">NBRC 107125</strain>
    </source>
</reference>
<dbReference type="InterPro" id="IPR001663">
    <property type="entry name" value="Rng_hydr_dOase-A"/>
</dbReference>
<dbReference type="PANTHER" id="PTHR43756">
    <property type="entry name" value="CHOLINE MONOOXYGENASE, CHLOROPLASTIC"/>
    <property type="match status" value="1"/>
</dbReference>
<dbReference type="InterPro" id="IPR015879">
    <property type="entry name" value="Ring_hydroxy_dOase_asu_C_dom"/>
</dbReference>
<organism evidence="8 9">
    <name type="scientific">Oceanicoccus sagamiensis</name>
    <dbReference type="NCBI Taxonomy" id="716816"/>
    <lineage>
        <taxon>Bacteria</taxon>
        <taxon>Pseudomonadati</taxon>
        <taxon>Pseudomonadota</taxon>
        <taxon>Gammaproteobacteria</taxon>
        <taxon>Cellvibrionales</taxon>
        <taxon>Spongiibacteraceae</taxon>
        <taxon>Oceanicoccus</taxon>
    </lineage>
</organism>
<dbReference type="GO" id="GO:0051537">
    <property type="term" value="F:2 iron, 2 sulfur cluster binding"/>
    <property type="evidence" value="ECO:0007669"/>
    <property type="project" value="UniProtKB-KW"/>
</dbReference>
<dbReference type="Proteomes" id="UP000193450">
    <property type="component" value="Chromosome"/>
</dbReference>
<dbReference type="KEGG" id="osg:BST96_18960"/>
<keyword evidence="2" id="KW-0001">2Fe-2S</keyword>
<protein>
    <recommendedName>
        <fullName evidence="7">Rieske domain-containing protein</fullName>
    </recommendedName>
</protein>
<dbReference type="AlphaFoldDB" id="A0A1X9ND78"/>
<dbReference type="RefSeq" id="WP_085760191.1">
    <property type="nucleotide sequence ID" value="NZ_CP019343.1"/>
</dbReference>